<dbReference type="Pfam" id="PF01048">
    <property type="entry name" value="PNP_UDP_1"/>
    <property type="match status" value="1"/>
</dbReference>
<accession>A0A7D9E0J6</accession>
<feature type="compositionally biased region" description="Basic residues" evidence="1">
    <location>
        <begin position="304"/>
        <end position="315"/>
    </location>
</feature>
<sequence length="391" mass="44095">MSCESSDHVAPPPELNFTLVTQREINSTPHDWSSAEIQSQLPTDILLITANDHEFNACYSYMKDVRRGYSTKLGMVDFGQFGDQSNENVKVALIKCAQGSSKAQTAVTNAAGILYPKVVLFVGLCATMKPTKAKLGDVVISAKLATYDNKKVMADGRDLYRGIKVNVSKNMADLILHADDGWEPPLKDPSSLKFEVHRDAVMLSGPELVDYRERREELLNSFPDALGLEMEGKGLYEAAYNLSIEWAVIKAVSDFADGSEERTKLWQPFSSAIAASVVYNMFKYPVVLRHWPHHKETEDPKVNRKEKKKEKKKQKKSDFNDIETGHKMHNGRTIEYSVTSRDFFDYDEYDAKVRDVATGETAERTLCFTKKGAMDGAIEDLFKQLREKKLI</sequence>
<dbReference type="SUPFAM" id="SSF53167">
    <property type="entry name" value="Purine and uridine phosphorylases"/>
    <property type="match status" value="1"/>
</dbReference>
<dbReference type="GO" id="GO:0008782">
    <property type="term" value="F:adenosylhomocysteine nucleosidase activity"/>
    <property type="evidence" value="ECO:0007669"/>
    <property type="project" value="TreeGrafter"/>
</dbReference>
<dbReference type="PANTHER" id="PTHR46832:SF1">
    <property type="entry name" value="5'-METHYLTHIOADENOSINE_S-ADENOSYLHOMOCYSTEINE NUCLEOSIDASE"/>
    <property type="match status" value="1"/>
</dbReference>
<organism evidence="3 4">
    <name type="scientific">Paramuricea clavata</name>
    <name type="common">Red gorgonian</name>
    <name type="synonym">Violescent sea-whip</name>
    <dbReference type="NCBI Taxonomy" id="317549"/>
    <lineage>
        <taxon>Eukaryota</taxon>
        <taxon>Metazoa</taxon>
        <taxon>Cnidaria</taxon>
        <taxon>Anthozoa</taxon>
        <taxon>Octocorallia</taxon>
        <taxon>Malacalcyonacea</taxon>
        <taxon>Plexauridae</taxon>
        <taxon>Paramuricea</taxon>
    </lineage>
</organism>
<evidence type="ECO:0000259" key="2">
    <source>
        <dbReference type="Pfam" id="PF01048"/>
    </source>
</evidence>
<dbReference type="EMBL" id="CACRXK020003240">
    <property type="protein sequence ID" value="CAB3997980.1"/>
    <property type="molecule type" value="Genomic_DNA"/>
</dbReference>
<gene>
    <name evidence="3" type="ORF">PACLA_8A070886</name>
</gene>
<dbReference type="GO" id="GO:0008930">
    <property type="term" value="F:methylthioadenosine nucleosidase activity"/>
    <property type="evidence" value="ECO:0007669"/>
    <property type="project" value="TreeGrafter"/>
</dbReference>
<dbReference type="Proteomes" id="UP001152795">
    <property type="component" value="Unassembled WGS sequence"/>
</dbReference>
<dbReference type="InterPro" id="IPR000845">
    <property type="entry name" value="Nucleoside_phosphorylase_d"/>
</dbReference>
<dbReference type="PANTHER" id="PTHR46832">
    <property type="entry name" value="5'-METHYLTHIOADENOSINE/S-ADENOSYLHOMOCYSTEINE NUCLEOSIDASE"/>
    <property type="match status" value="1"/>
</dbReference>
<dbReference type="AlphaFoldDB" id="A0A7D9E0J6"/>
<dbReference type="Gene3D" id="3.40.50.1580">
    <property type="entry name" value="Nucleoside phosphorylase domain"/>
    <property type="match status" value="1"/>
</dbReference>
<dbReference type="GO" id="GO:0019284">
    <property type="term" value="P:L-methionine salvage from S-adenosylmethionine"/>
    <property type="evidence" value="ECO:0007669"/>
    <property type="project" value="TreeGrafter"/>
</dbReference>
<reference evidence="3" key="1">
    <citation type="submission" date="2020-04" db="EMBL/GenBank/DDBJ databases">
        <authorList>
            <person name="Alioto T."/>
            <person name="Alioto T."/>
            <person name="Gomez Garrido J."/>
        </authorList>
    </citation>
    <scope>NUCLEOTIDE SEQUENCE</scope>
    <source>
        <strain evidence="3">A484AB</strain>
    </source>
</reference>
<dbReference type="GO" id="GO:0009116">
    <property type="term" value="P:nucleoside metabolic process"/>
    <property type="evidence" value="ECO:0007669"/>
    <property type="project" value="InterPro"/>
</dbReference>
<evidence type="ECO:0000256" key="1">
    <source>
        <dbReference type="SAM" id="MobiDB-lite"/>
    </source>
</evidence>
<dbReference type="GO" id="GO:0005829">
    <property type="term" value="C:cytosol"/>
    <property type="evidence" value="ECO:0007669"/>
    <property type="project" value="TreeGrafter"/>
</dbReference>
<name>A0A7D9E0J6_PARCT</name>
<dbReference type="OrthoDB" id="1577640at2759"/>
<protein>
    <submittedName>
        <fullName evidence="3">5 -methylthioadenosine S-adenosylhomocysteine nucleosidase-like isoform X16</fullName>
    </submittedName>
</protein>
<feature type="compositionally biased region" description="Basic and acidic residues" evidence="1">
    <location>
        <begin position="316"/>
        <end position="326"/>
    </location>
</feature>
<comment type="caution">
    <text evidence="3">The sequence shown here is derived from an EMBL/GenBank/DDBJ whole genome shotgun (WGS) entry which is preliminary data.</text>
</comment>
<evidence type="ECO:0000313" key="4">
    <source>
        <dbReference type="Proteomes" id="UP001152795"/>
    </source>
</evidence>
<evidence type="ECO:0000313" key="3">
    <source>
        <dbReference type="EMBL" id="CAB3997980.1"/>
    </source>
</evidence>
<dbReference type="InterPro" id="IPR035994">
    <property type="entry name" value="Nucleoside_phosphorylase_sf"/>
</dbReference>
<feature type="domain" description="Nucleoside phosphorylase" evidence="2">
    <location>
        <begin position="81"/>
        <end position="260"/>
    </location>
</feature>
<feature type="region of interest" description="Disordered" evidence="1">
    <location>
        <begin position="295"/>
        <end position="326"/>
    </location>
</feature>
<proteinExistence type="predicted"/>
<keyword evidence="4" id="KW-1185">Reference proteome</keyword>